<evidence type="ECO:0000313" key="1">
    <source>
        <dbReference type="EMBL" id="SCF18459.1"/>
    </source>
</evidence>
<accession>A0A1C4YCK6</accession>
<dbReference type="RefSeq" id="WP_089007688.1">
    <property type="nucleotide sequence ID" value="NZ_LT607411.1"/>
</dbReference>
<dbReference type="OrthoDB" id="3399356at2"/>
<gene>
    <name evidence="1" type="ORF">GA0074695_4111</name>
</gene>
<dbReference type="EMBL" id="LT607411">
    <property type="protein sequence ID" value="SCF18459.1"/>
    <property type="molecule type" value="Genomic_DNA"/>
</dbReference>
<reference evidence="2" key="1">
    <citation type="submission" date="2016-06" db="EMBL/GenBank/DDBJ databases">
        <authorList>
            <person name="Varghese N."/>
            <person name="Submissions Spin"/>
        </authorList>
    </citation>
    <scope>NUCLEOTIDE SEQUENCE [LARGE SCALE GENOMIC DNA]</scope>
    <source>
        <strain evidence="2">DSM 43909</strain>
    </source>
</reference>
<organism evidence="1 2">
    <name type="scientific">Micromonospora viridifaciens</name>
    <dbReference type="NCBI Taxonomy" id="1881"/>
    <lineage>
        <taxon>Bacteria</taxon>
        <taxon>Bacillati</taxon>
        <taxon>Actinomycetota</taxon>
        <taxon>Actinomycetes</taxon>
        <taxon>Micromonosporales</taxon>
        <taxon>Micromonosporaceae</taxon>
        <taxon>Micromonospora</taxon>
    </lineage>
</organism>
<dbReference type="Proteomes" id="UP000198242">
    <property type="component" value="Chromosome I"/>
</dbReference>
<proteinExistence type="predicted"/>
<sequence>MRTLAPHARQRALTLMAELLHTPDEEVGNKVDELERILKCPHVTNYMFHHTPHLTDEEVIEKALAYAPIAL</sequence>
<evidence type="ECO:0000313" key="2">
    <source>
        <dbReference type="Proteomes" id="UP000198242"/>
    </source>
</evidence>
<dbReference type="AlphaFoldDB" id="A0A1C4YCK6"/>
<protein>
    <submittedName>
        <fullName evidence="1">Uncharacterized protein</fullName>
    </submittedName>
</protein>
<keyword evidence="2" id="KW-1185">Reference proteome</keyword>
<name>A0A1C4YCK6_MICVI</name>